<dbReference type="InterPro" id="IPR008928">
    <property type="entry name" value="6-hairpin_glycosidase_sf"/>
</dbReference>
<dbReference type="Pfam" id="PF14742">
    <property type="entry name" value="GDE_N_bis"/>
    <property type="match status" value="1"/>
</dbReference>
<organism evidence="3 4">
    <name type="scientific">Streptomyces cacaoi</name>
    <dbReference type="NCBI Taxonomy" id="1898"/>
    <lineage>
        <taxon>Bacteria</taxon>
        <taxon>Bacillati</taxon>
        <taxon>Actinomycetota</taxon>
        <taxon>Actinomycetes</taxon>
        <taxon>Kitasatosporales</taxon>
        <taxon>Streptomycetaceae</taxon>
        <taxon>Streptomyces</taxon>
    </lineage>
</organism>
<evidence type="ECO:0000256" key="1">
    <source>
        <dbReference type="SAM" id="MobiDB-lite"/>
    </source>
</evidence>
<dbReference type="GO" id="GO:0005975">
    <property type="term" value="P:carbohydrate metabolic process"/>
    <property type="evidence" value="ECO:0007669"/>
    <property type="project" value="InterPro"/>
</dbReference>
<dbReference type="InterPro" id="IPR012341">
    <property type="entry name" value="6hp_glycosidase-like_sf"/>
</dbReference>
<dbReference type="InterPro" id="IPR032856">
    <property type="entry name" value="GDE_N_bis"/>
</dbReference>
<evidence type="ECO:0000313" key="3">
    <source>
        <dbReference type="EMBL" id="GEB49990.1"/>
    </source>
</evidence>
<feature type="domain" description="Putative glycogen debranching enzyme N-terminal" evidence="2">
    <location>
        <begin position="59"/>
        <end position="232"/>
    </location>
</feature>
<dbReference type="EMBL" id="BJMM01000010">
    <property type="protein sequence ID" value="GEB49990.1"/>
    <property type="molecule type" value="Genomic_DNA"/>
</dbReference>
<feature type="compositionally biased region" description="Pro residues" evidence="1">
    <location>
        <begin position="30"/>
        <end position="42"/>
    </location>
</feature>
<keyword evidence="3" id="KW-0808">Transferase</keyword>
<accession>A0A4Y3R1T1</accession>
<sequence>MPLPETGPPAAQPEEPGTPGPDATRVPAPARAPAPRPSPRVPPARERPSAHRSLLCVAAPAFVISPEDGQLRGAGMEGFYRDNVRVLARCKLLLAGREPLPLLGHRTSAELARFVAAAELPGGGPDPEVIVERHRSAACQERITVRSACERTLRLTLELHLGTDLADLGAIAVQAAGPPLAATVAGAGLRWTRGALRATVEAQPPPDTAFAATGILQWDWELRPGEARELTLGLRFDRAGNRGAETPAGEGPWAAGGAGGLRRPVDDWSAVRAESEDRRAAPLLTASLEDLAALQLRDADNPADRYLAAGVPWRCALAPAEALRAARMLLPLGTRLAAGTLRTLARRRADGRHRGVIPGTLRSTGPHRPPSDTGIEATLLFPVVLAEARRWGLPERETEALLPTAELCLRWILEAAGDEGFVPDPGPGAPHRCEVQAAAHRAAVLGAELLELNGSSAAAELSEWAGELRSRFADRFWTDDEAGGRPVPLALASGAPDGQQLTSSLAELLDTGLAAGGKQAPGLLTKAREERLVCLLRSPRLDSGWGLRTLAEGAPGYNPFGHRYGAVRLEDTATAIVGMAAHGYEEEAGGLLAEVLDASGAFEGRLPEMYAGERRAPRSVPVPHPAACRPSAVAAAAAVHLLLASAGVRPDVPGGTVDLRPWRTAPLGELRLRGLVVAEHPFSVRISRLGMGVVEEAANGLRLG</sequence>
<keyword evidence="3" id="KW-0032">Aminotransferase</keyword>
<comment type="caution">
    <text evidence="3">The sequence shown here is derived from an EMBL/GenBank/DDBJ whole genome shotgun (WGS) entry which is preliminary data.</text>
</comment>
<keyword evidence="4" id="KW-1185">Reference proteome</keyword>
<dbReference type="Gene3D" id="1.50.10.10">
    <property type="match status" value="1"/>
</dbReference>
<proteinExistence type="predicted"/>
<dbReference type="SUPFAM" id="SSF48208">
    <property type="entry name" value="Six-hairpin glycosidases"/>
    <property type="match status" value="1"/>
</dbReference>
<feature type="compositionally biased region" description="Pro residues" evidence="1">
    <location>
        <begin position="1"/>
        <end position="19"/>
    </location>
</feature>
<evidence type="ECO:0000313" key="4">
    <source>
        <dbReference type="Proteomes" id="UP000319210"/>
    </source>
</evidence>
<dbReference type="Proteomes" id="UP000319210">
    <property type="component" value="Unassembled WGS sequence"/>
</dbReference>
<gene>
    <name evidence="3" type="ORF">SCA03_25410</name>
</gene>
<name>A0A4Y3R1T1_STRCI</name>
<evidence type="ECO:0000259" key="2">
    <source>
        <dbReference type="Pfam" id="PF14742"/>
    </source>
</evidence>
<dbReference type="OrthoDB" id="9759959at2"/>
<feature type="region of interest" description="Disordered" evidence="1">
    <location>
        <begin position="1"/>
        <end position="49"/>
    </location>
</feature>
<dbReference type="GO" id="GO:0008483">
    <property type="term" value="F:transaminase activity"/>
    <property type="evidence" value="ECO:0007669"/>
    <property type="project" value="UniProtKB-KW"/>
</dbReference>
<protein>
    <submittedName>
        <fullName evidence="3">Aminotransferase</fullName>
    </submittedName>
</protein>
<dbReference type="AlphaFoldDB" id="A0A4Y3R1T1"/>
<reference evidence="3 4" key="1">
    <citation type="submission" date="2019-06" db="EMBL/GenBank/DDBJ databases">
        <title>Whole genome shotgun sequence of Streptomyces cacaoi subsp. cacaoi NBRC 12748.</title>
        <authorList>
            <person name="Hosoyama A."/>
            <person name="Uohara A."/>
            <person name="Ohji S."/>
            <person name="Ichikawa N."/>
        </authorList>
    </citation>
    <scope>NUCLEOTIDE SEQUENCE [LARGE SCALE GENOMIC DNA]</scope>
    <source>
        <strain evidence="3 4">NBRC 12748</strain>
    </source>
</reference>